<dbReference type="EMBL" id="CABFNP030001044">
    <property type="protein sequence ID" value="CAI6090980.1"/>
    <property type="molecule type" value="Genomic_DNA"/>
</dbReference>
<dbReference type="AlphaFoldDB" id="A0AA35M6D2"/>
<sequence length="81" mass="9434">MKGIYERLVRIETNCIEADKAQSADLDQELTKDRWQTLIALYRDLLYEHHDFLMTSQHPQANTALRRLASKCVLPAPYTTI</sequence>
<dbReference type="Proteomes" id="UP001160390">
    <property type="component" value="Unassembled WGS sequence"/>
</dbReference>
<evidence type="ECO:0000313" key="2">
    <source>
        <dbReference type="Proteomes" id="UP001160390"/>
    </source>
</evidence>
<comment type="caution">
    <text evidence="1">The sequence shown here is derived from an EMBL/GenBank/DDBJ whole genome shotgun (WGS) entry which is preliminary data.</text>
</comment>
<accession>A0AA35M6D2</accession>
<reference evidence="1" key="1">
    <citation type="submission" date="2023-01" db="EMBL/GenBank/DDBJ databases">
        <authorList>
            <person name="Piombo E."/>
        </authorList>
    </citation>
    <scope>NUCLEOTIDE SEQUENCE</scope>
</reference>
<protein>
    <submittedName>
        <fullName evidence="1">Uncharacterized protein</fullName>
    </submittedName>
</protein>
<keyword evidence="2" id="KW-1185">Reference proteome</keyword>
<name>A0AA35M6D2_9HYPO</name>
<gene>
    <name evidence="1" type="ORF">CCHLO57077_00019194</name>
</gene>
<proteinExistence type="predicted"/>
<evidence type="ECO:0000313" key="1">
    <source>
        <dbReference type="EMBL" id="CAI6090980.1"/>
    </source>
</evidence>
<organism evidence="1 2">
    <name type="scientific">Clonostachys chloroleuca</name>
    <dbReference type="NCBI Taxonomy" id="1926264"/>
    <lineage>
        <taxon>Eukaryota</taxon>
        <taxon>Fungi</taxon>
        <taxon>Dikarya</taxon>
        <taxon>Ascomycota</taxon>
        <taxon>Pezizomycotina</taxon>
        <taxon>Sordariomycetes</taxon>
        <taxon>Hypocreomycetidae</taxon>
        <taxon>Hypocreales</taxon>
        <taxon>Bionectriaceae</taxon>
        <taxon>Clonostachys</taxon>
    </lineage>
</organism>